<dbReference type="GO" id="GO:0008982">
    <property type="term" value="F:protein-N(PI)-phosphohistidine-sugar phosphotransferase activity"/>
    <property type="evidence" value="ECO:0007669"/>
    <property type="project" value="InterPro"/>
</dbReference>
<protein>
    <submittedName>
        <fullName evidence="5">PRD domain-containing protein</fullName>
    </submittedName>
</protein>
<dbReference type="PROSITE" id="PS51099">
    <property type="entry name" value="PTS_EIIB_TYPE_2"/>
    <property type="match status" value="1"/>
</dbReference>
<dbReference type="PANTHER" id="PTHR30185">
    <property type="entry name" value="CRYPTIC BETA-GLUCOSIDE BGL OPERON ANTITERMINATOR"/>
    <property type="match status" value="1"/>
</dbReference>
<dbReference type="Proteomes" id="UP001216709">
    <property type="component" value="Unassembled WGS sequence"/>
</dbReference>
<dbReference type="PANTHER" id="PTHR30185:SF12">
    <property type="entry name" value="TRANSCRIPTIONAL REGULATOR MANR"/>
    <property type="match status" value="1"/>
</dbReference>
<evidence type="ECO:0000259" key="4">
    <source>
        <dbReference type="PROSITE" id="PS51372"/>
    </source>
</evidence>
<dbReference type="SUPFAM" id="SSF52794">
    <property type="entry name" value="PTS system IIB component-like"/>
    <property type="match status" value="1"/>
</dbReference>
<dbReference type="InterPro" id="IPR036095">
    <property type="entry name" value="PTS_EIIB-like_sf"/>
</dbReference>
<dbReference type="InterPro" id="IPR050661">
    <property type="entry name" value="BglG_antiterminators"/>
</dbReference>
<dbReference type="SUPFAM" id="SSF63520">
    <property type="entry name" value="PTS-regulatory domain, PRD"/>
    <property type="match status" value="2"/>
</dbReference>
<dbReference type="GO" id="GO:0006355">
    <property type="term" value="P:regulation of DNA-templated transcription"/>
    <property type="evidence" value="ECO:0007669"/>
    <property type="project" value="InterPro"/>
</dbReference>
<reference evidence="5" key="1">
    <citation type="submission" date="2022-12" db="EMBL/GenBank/DDBJ databases">
        <title>Draft Genome Sequences of Bacillus licheniformis and Bacillus paralicheniformis strains isolated from Irish skim milk powders.</title>
        <authorList>
            <person name="Lourenco A."/>
            <person name="Li F."/>
            <person name="Geraldine D."/>
            <person name="Tobin J.T."/>
            <person name="Butler F."/>
            <person name="Jordan K."/>
            <person name="Obrien T."/>
        </authorList>
    </citation>
    <scope>NUCLEOTIDE SEQUENCE</scope>
    <source>
        <strain evidence="5">3370</strain>
    </source>
</reference>
<evidence type="ECO:0000256" key="1">
    <source>
        <dbReference type="ARBA" id="ARBA00022679"/>
    </source>
</evidence>
<keyword evidence="1" id="KW-0808">Transferase</keyword>
<feature type="domain" description="PRD" evidence="4">
    <location>
        <begin position="104"/>
        <end position="211"/>
    </location>
</feature>
<dbReference type="Pfam" id="PF00874">
    <property type="entry name" value="PRD"/>
    <property type="match status" value="2"/>
</dbReference>
<dbReference type="AlphaFoldDB" id="A0AAW6KGX0"/>
<feature type="non-terminal residue" evidence="5">
    <location>
        <position position="283"/>
    </location>
</feature>
<dbReference type="PROSITE" id="PS51372">
    <property type="entry name" value="PRD_2"/>
    <property type="match status" value="2"/>
</dbReference>
<feature type="domain" description="PRD" evidence="4">
    <location>
        <begin position="1"/>
        <end position="97"/>
    </location>
</feature>
<evidence type="ECO:0000256" key="2">
    <source>
        <dbReference type="ARBA" id="ARBA00022737"/>
    </source>
</evidence>
<keyword evidence="2" id="KW-0677">Repeat</keyword>
<accession>A0AAW6KGX0</accession>
<dbReference type="EMBL" id="JARAFO010000445">
    <property type="protein sequence ID" value="MDE1455383.1"/>
    <property type="molecule type" value="Genomic_DNA"/>
</dbReference>
<dbReference type="CDD" id="cd05568">
    <property type="entry name" value="PTS_IIB_bgl_like"/>
    <property type="match status" value="1"/>
</dbReference>
<evidence type="ECO:0000313" key="6">
    <source>
        <dbReference type="Proteomes" id="UP001216709"/>
    </source>
</evidence>
<dbReference type="RefSeq" id="WP_274686014.1">
    <property type="nucleotide sequence ID" value="NZ_JARAFO010000445.1"/>
</dbReference>
<dbReference type="InterPro" id="IPR013011">
    <property type="entry name" value="PTS_EIIB_2"/>
</dbReference>
<feature type="non-terminal residue" evidence="5">
    <location>
        <position position="1"/>
    </location>
</feature>
<dbReference type="InterPro" id="IPR011608">
    <property type="entry name" value="PRD"/>
</dbReference>
<organism evidence="5 6">
    <name type="scientific">Bacillus paralicheniformis</name>
    <dbReference type="NCBI Taxonomy" id="1648923"/>
    <lineage>
        <taxon>Bacteria</taxon>
        <taxon>Bacillati</taxon>
        <taxon>Bacillota</taxon>
        <taxon>Bacilli</taxon>
        <taxon>Bacillales</taxon>
        <taxon>Bacillaceae</taxon>
        <taxon>Bacillus</taxon>
    </lineage>
</organism>
<dbReference type="Gene3D" id="1.10.1790.10">
    <property type="entry name" value="PRD domain"/>
    <property type="match status" value="2"/>
</dbReference>
<dbReference type="GO" id="GO:0009401">
    <property type="term" value="P:phosphoenolpyruvate-dependent sugar phosphotransferase system"/>
    <property type="evidence" value="ECO:0007669"/>
    <property type="project" value="InterPro"/>
</dbReference>
<feature type="domain" description="PTS EIIB type-2" evidence="3">
    <location>
        <begin position="216"/>
        <end position="283"/>
    </location>
</feature>
<comment type="caution">
    <text evidence="5">The sequence shown here is derived from an EMBL/GenBank/DDBJ whole genome shotgun (WGS) entry which is preliminary data.</text>
</comment>
<gene>
    <name evidence="5" type="ORF">PVN32_25145</name>
</gene>
<sequence>VKSEIRSLQKRHSLYFTDETFENLLLHTLLMIRRIKMKQPITISPEEIDAVKKKKEFQWTFACLKRLEAVFAIRFPEEEAVYLTLHILGGKVRYPFGKEGENGLENPLLPKVVEYLIRRVSELKMMDFREDRVLINGLKIHLNTVLNRLSYDLSVSNPMLNDIKKMYPYLFHIVIDVLEDINQTFSLSIPEEEAAYLTLHFQAAIERFSYGKDKHKKAIIVCHMGIGMSQLLRTKIERKFYQIAVMDCIAKADLADYTARHEDIDLVISTVSLEDLSIPHIVV</sequence>
<dbReference type="InterPro" id="IPR036634">
    <property type="entry name" value="PRD_sf"/>
</dbReference>
<name>A0AAW6KGX0_9BACI</name>
<evidence type="ECO:0000313" key="5">
    <source>
        <dbReference type="EMBL" id="MDE1455383.1"/>
    </source>
</evidence>
<dbReference type="Gene3D" id="3.40.50.2300">
    <property type="match status" value="1"/>
</dbReference>
<proteinExistence type="predicted"/>
<evidence type="ECO:0000259" key="3">
    <source>
        <dbReference type="PROSITE" id="PS51099"/>
    </source>
</evidence>